<dbReference type="AlphaFoldDB" id="A0A9P6SUE7"/>
<dbReference type="Proteomes" id="UP000749646">
    <property type="component" value="Unassembled WGS sequence"/>
</dbReference>
<evidence type="ECO:0000256" key="3">
    <source>
        <dbReference type="ARBA" id="ARBA00022525"/>
    </source>
</evidence>
<name>A0A9P6SUE7_9FUNG</name>
<evidence type="ECO:0000256" key="2">
    <source>
        <dbReference type="ARBA" id="ARBA00004613"/>
    </source>
</evidence>
<protein>
    <recommendedName>
        <fullName evidence="4">Crinkler effector protein N-terminal domain-containing protein</fullName>
    </recommendedName>
</protein>
<accession>A0A9P6SUE7</accession>
<sequence>MANLKLFCLADGEPTSSAFPVDIASASTIGDLKKAIKAKNKNIFKDIYTKELSLWKVSVSNMDDEQPISLDSSNSPDIFKEKKNLLSGSHISDVFPSEPDMDTYVLIQAPPPRVVMKRRLEQVEEARAYAEGWPVLYIADAGALVTGCRKSAAMEVVKRFFVLNKDILTATELEELVEDYDGTYDVAVDAISTIFRKLLKQRERKTLLIIDDHWKLFETTPSIPTQFSSLNPLQSFHWWGEDAKWTRVIFTGTSHAKYEMESLEETYRATSLVFVRPLSERVFLKLLDTHPHLNLPEIKDEVKAITNYVPQELVRLSYFTKLPEDEEVPVPIKDVLQSYTVQRTSHFEQLVSDHYNSSQIFWKKRYYHALASIFLDGTSATDFEWNFLDLGLVYRCRDGPYKPFKYHILSRPAQKALLELFKTLKVPEDIKRRIRLGEHEEDDFEKTLFHQLVCATEPILLNTTDLNDQNPTTITLDFVDCDTIKADNVSLGRGYDRVLYRAYKGYPGFDYILGSMFIQVSMSDFESHNKGSADIQEAFKKGFHGDMNQIECCMNDMFGPGHSAEIEKDHFVVTRNGVPVPGFRVVYIQGSSGKPAHGELVNKFPDVAHITFEEVREKLFGLAK</sequence>
<evidence type="ECO:0000256" key="1">
    <source>
        <dbReference type="ARBA" id="ARBA00004340"/>
    </source>
</evidence>
<keyword evidence="6" id="KW-1185">Reference proteome</keyword>
<dbReference type="OrthoDB" id="2303713at2759"/>
<dbReference type="Pfam" id="PF20147">
    <property type="entry name" value="Crinkler"/>
    <property type="match status" value="1"/>
</dbReference>
<feature type="domain" description="Crinkler effector protein N-terminal" evidence="4">
    <location>
        <begin position="4"/>
        <end position="108"/>
    </location>
</feature>
<dbReference type="GO" id="GO:0005576">
    <property type="term" value="C:extracellular region"/>
    <property type="evidence" value="ECO:0007669"/>
    <property type="project" value="UniProtKB-SubCell"/>
</dbReference>
<evidence type="ECO:0000313" key="5">
    <source>
        <dbReference type="EMBL" id="KAG0003003.1"/>
    </source>
</evidence>
<keyword evidence="3" id="KW-0964">Secreted</keyword>
<organism evidence="5 6">
    <name type="scientific">Modicella reniformis</name>
    <dbReference type="NCBI Taxonomy" id="1440133"/>
    <lineage>
        <taxon>Eukaryota</taxon>
        <taxon>Fungi</taxon>
        <taxon>Fungi incertae sedis</taxon>
        <taxon>Mucoromycota</taxon>
        <taxon>Mortierellomycotina</taxon>
        <taxon>Mortierellomycetes</taxon>
        <taxon>Mortierellales</taxon>
        <taxon>Mortierellaceae</taxon>
        <taxon>Modicella</taxon>
    </lineage>
</organism>
<gene>
    <name evidence="5" type="ORF">BGZ65_002134</name>
</gene>
<proteinExistence type="predicted"/>
<dbReference type="EMBL" id="JAAAHW010000389">
    <property type="protein sequence ID" value="KAG0003003.1"/>
    <property type="molecule type" value="Genomic_DNA"/>
</dbReference>
<dbReference type="InterPro" id="IPR045379">
    <property type="entry name" value="Crinkler_N"/>
</dbReference>
<comment type="subcellular location">
    <subcellularLocation>
        <location evidence="1">Host cell</location>
    </subcellularLocation>
    <subcellularLocation>
        <location evidence="2">Secreted</location>
    </subcellularLocation>
</comment>
<evidence type="ECO:0000313" key="6">
    <source>
        <dbReference type="Proteomes" id="UP000749646"/>
    </source>
</evidence>
<comment type="caution">
    <text evidence="5">The sequence shown here is derived from an EMBL/GenBank/DDBJ whole genome shotgun (WGS) entry which is preliminary data.</text>
</comment>
<reference evidence="5" key="1">
    <citation type="journal article" date="2020" name="Fungal Divers.">
        <title>Resolving the Mortierellaceae phylogeny through synthesis of multi-gene phylogenetics and phylogenomics.</title>
        <authorList>
            <person name="Vandepol N."/>
            <person name="Liber J."/>
            <person name="Desiro A."/>
            <person name="Na H."/>
            <person name="Kennedy M."/>
            <person name="Barry K."/>
            <person name="Grigoriev I.V."/>
            <person name="Miller A.N."/>
            <person name="O'Donnell K."/>
            <person name="Stajich J.E."/>
            <person name="Bonito G."/>
        </authorList>
    </citation>
    <scope>NUCLEOTIDE SEQUENCE</scope>
    <source>
        <strain evidence="5">MES-2147</strain>
    </source>
</reference>
<dbReference type="GO" id="GO:0043657">
    <property type="term" value="C:host cell"/>
    <property type="evidence" value="ECO:0007669"/>
    <property type="project" value="UniProtKB-SubCell"/>
</dbReference>
<evidence type="ECO:0000259" key="4">
    <source>
        <dbReference type="Pfam" id="PF20147"/>
    </source>
</evidence>